<dbReference type="FunFam" id="2.20.28.10:FF:000001">
    <property type="entry name" value="Rubredoxin"/>
    <property type="match status" value="1"/>
</dbReference>
<evidence type="ECO:0000256" key="9">
    <source>
        <dbReference type="PIRSR" id="PIRSR000071-1"/>
    </source>
</evidence>
<gene>
    <name evidence="11" type="ORF">DEH84_13880</name>
</gene>
<dbReference type="InterPro" id="IPR024922">
    <property type="entry name" value="Rubredoxin"/>
</dbReference>
<dbReference type="PROSITE" id="PS50903">
    <property type="entry name" value="RUBREDOXIN_LIKE"/>
    <property type="match status" value="1"/>
</dbReference>
<dbReference type="InterPro" id="IPR024934">
    <property type="entry name" value="Rubredoxin-like_dom"/>
</dbReference>
<keyword evidence="4 8" id="KW-0813">Transport</keyword>
<dbReference type="KEGG" id="aon:DEH84_13880"/>
<dbReference type="PROSITE" id="PS00202">
    <property type="entry name" value="RUBREDOXIN"/>
    <property type="match status" value="1"/>
</dbReference>
<feature type="domain" description="Rubredoxin-like" evidence="10">
    <location>
        <begin position="1"/>
        <end position="52"/>
    </location>
</feature>
<evidence type="ECO:0000256" key="6">
    <source>
        <dbReference type="ARBA" id="ARBA00022982"/>
    </source>
</evidence>
<comment type="function">
    <text evidence="1">Involved in the hydrocarbon hydroxylating system, which transfers electrons from NADH to rubredoxin reductase and then through rubredoxin to alkane 1 monooxygenase.</text>
</comment>
<dbReference type="RefSeq" id="WP_109037387.1">
    <property type="nucleotide sequence ID" value="NZ_CP029210.1"/>
</dbReference>
<dbReference type="InterPro" id="IPR018527">
    <property type="entry name" value="Rubredoxin_Fe_BS"/>
</dbReference>
<dbReference type="InterPro" id="IPR050526">
    <property type="entry name" value="Rubredoxin_ET"/>
</dbReference>
<evidence type="ECO:0000313" key="12">
    <source>
        <dbReference type="Proteomes" id="UP000244892"/>
    </source>
</evidence>
<dbReference type="Gene3D" id="2.20.28.10">
    <property type="match status" value="1"/>
</dbReference>
<evidence type="ECO:0000259" key="10">
    <source>
        <dbReference type="PROSITE" id="PS50903"/>
    </source>
</evidence>
<dbReference type="GO" id="GO:0043448">
    <property type="term" value="P:alkane catabolic process"/>
    <property type="evidence" value="ECO:0007669"/>
    <property type="project" value="TreeGrafter"/>
</dbReference>
<reference evidence="11 12" key="1">
    <citation type="submission" date="2018-05" db="EMBL/GenBank/DDBJ databases">
        <title>complete genome sequence of Aquabacterium olei NBRC 110486.</title>
        <authorList>
            <person name="Tang B."/>
            <person name="Chang J."/>
            <person name="Zhang L."/>
            <person name="Yang H."/>
        </authorList>
    </citation>
    <scope>NUCLEOTIDE SEQUENCE [LARGE SCALE GENOMIC DNA]</scope>
    <source>
        <strain evidence="11 12">NBRC 110486</strain>
    </source>
</reference>
<evidence type="ECO:0000256" key="2">
    <source>
        <dbReference type="ARBA" id="ARBA00004933"/>
    </source>
</evidence>
<dbReference type="PANTHER" id="PTHR47627:SF1">
    <property type="entry name" value="RUBREDOXIN-1-RELATED"/>
    <property type="match status" value="1"/>
</dbReference>
<dbReference type="SUPFAM" id="SSF57802">
    <property type="entry name" value="Rubredoxin-like"/>
    <property type="match status" value="1"/>
</dbReference>
<comment type="similarity">
    <text evidence="3 8">Belongs to the rubredoxin family.</text>
</comment>
<evidence type="ECO:0000256" key="5">
    <source>
        <dbReference type="ARBA" id="ARBA00022723"/>
    </source>
</evidence>
<dbReference type="GO" id="GO:0009055">
    <property type="term" value="F:electron transfer activity"/>
    <property type="evidence" value="ECO:0007669"/>
    <property type="project" value="InterPro"/>
</dbReference>
<dbReference type="CDD" id="cd00730">
    <property type="entry name" value="rubredoxin"/>
    <property type="match status" value="1"/>
</dbReference>
<evidence type="ECO:0000256" key="3">
    <source>
        <dbReference type="ARBA" id="ARBA00005337"/>
    </source>
</evidence>
<evidence type="ECO:0000256" key="8">
    <source>
        <dbReference type="PIRNR" id="PIRNR000071"/>
    </source>
</evidence>
<evidence type="ECO:0000313" key="11">
    <source>
        <dbReference type="EMBL" id="AWI54391.1"/>
    </source>
</evidence>
<dbReference type="AlphaFoldDB" id="A0A2U8FTK6"/>
<feature type="binding site" evidence="9">
    <location>
        <position position="6"/>
    </location>
    <ligand>
        <name>Fe cation</name>
        <dbReference type="ChEBI" id="CHEBI:24875"/>
    </ligand>
</feature>
<dbReference type="PRINTS" id="PR00163">
    <property type="entry name" value="RUBREDOXIN"/>
</dbReference>
<dbReference type="OrthoDB" id="9800607at2"/>
<dbReference type="Proteomes" id="UP000244892">
    <property type="component" value="Chromosome"/>
</dbReference>
<dbReference type="Pfam" id="PF00301">
    <property type="entry name" value="Rubredoxin"/>
    <property type="match status" value="1"/>
</dbReference>
<keyword evidence="7 8" id="KW-0408">Iron</keyword>
<feature type="binding site" evidence="9">
    <location>
        <position position="39"/>
    </location>
    <ligand>
        <name>Fe cation</name>
        <dbReference type="ChEBI" id="CHEBI:24875"/>
    </ligand>
</feature>
<dbReference type="GO" id="GO:0005506">
    <property type="term" value="F:iron ion binding"/>
    <property type="evidence" value="ECO:0007669"/>
    <property type="project" value="InterPro"/>
</dbReference>
<dbReference type="InterPro" id="IPR024935">
    <property type="entry name" value="Rubredoxin_dom"/>
</dbReference>
<evidence type="ECO:0000256" key="1">
    <source>
        <dbReference type="ARBA" id="ARBA00002792"/>
    </source>
</evidence>
<proteinExistence type="inferred from homology"/>
<sequence length="54" mass="6004">MKTYQCIVCGFVYDETQGIPSEGIAPGTKWEDVPDTWLCPDCGVGKSDFEMIEI</sequence>
<comment type="pathway">
    <text evidence="2">Hydrocarbon metabolism; alkane degradation.</text>
</comment>
<dbReference type="PANTHER" id="PTHR47627">
    <property type="entry name" value="RUBREDOXIN"/>
    <property type="match status" value="1"/>
</dbReference>
<keyword evidence="6 8" id="KW-0249">Electron transport</keyword>
<evidence type="ECO:0000256" key="4">
    <source>
        <dbReference type="ARBA" id="ARBA00022448"/>
    </source>
</evidence>
<name>A0A2U8FTK6_9BURK</name>
<organism evidence="11 12">
    <name type="scientific">Aquabacterium olei</name>
    <dbReference type="NCBI Taxonomy" id="1296669"/>
    <lineage>
        <taxon>Bacteria</taxon>
        <taxon>Pseudomonadati</taxon>
        <taxon>Pseudomonadota</taxon>
        <taxon>Betaproteobacteria</taxon>
        <taxon>Burkholderiales</taxon>
        <taxon>Aquabacterium</taxon>
    </lineage>
</organism>
<evidence type="ECO:0000256" key="7">
    <source>
        <dbReference type="ARBA" id="ARBA00023004"/>
    </source>
</evidence>
<accession>A0A2U8FTK6</accession>
<protein>
    <recommendedName>
        <fullName evidence="8">Rubredoxin</fullName>
    </recommendedName>
</protein>
<feature type="binding site" evidence="9">
    <location>
        <position position="9"/>
    </location>
    <ligand>
        <name>Fe cation</name>
        <dbReference type="ChEBI" id="CHEBI:24875"/>
    </ligand>
</feature>
<comment type="cofactor">
    <cofactor evidence="8 9">
        <name>Fe(3+)</name>
        <dbReference type="ChEBI" id="CHEBI:29034"/>
    </cofactor>
    <text evidence="8 9">Binds 1 Fe(3+) ion per subunit.</text>
</comment>
<feature type="binding site" evidence="9">
    <location>
        <position position="42"/>
    </location>
    <ligand>
        <name>Fe cation</name>
        <dbReference type="ChEBI" id="CHEBI:24875"/>
    </ligand>
</feature>
<dbReference type="PIRSF" id="PIRSF000071">
    <property type="entry name" value="Rubredoxin"/>
    <property type="match status" value="1"/>
</dbReference>
<dbReference type="EMBL" id="CP029210">
    <property type="protein sequence ID" value="AWI54391.1"/>
    <property type="molecule type" value="Genomic_DNA"/>
</dbReference>
<keyword evidence="12" id="KW-1185">Reference proteome</keyword>
<keyword evidence="5 8" id="KW-0479">Metal-binding</keyword>